<evidence type="ECO:0000313" key="6">
    <source>
        <dbReference type="Proteomes" id="UP001523369"/>
    </source>
</evidence>
<evidence type="ECO:0000256" key="3">
    <source>
        <dbReference type="ARBA" id="ARBA00023163"/>
    </source>
</evidence>
<protein>
    <submittedName>
        <fullName evidence="5">TetR/AcrR family transcriptional regulator C-terminal domain-containing protein</fullName>
    </submittedName>
</protein>
<reference evidence="5 6" key="1">
    <citation type="submission" date="2022-06" db="EMBL/GenBank/DDBJ databases">
        <title>New Species of the Genus Actinoplanes, ActinopZanes ferrugineus.</title>
        <authorList>
            <person name="Ding P."/>
        </authorList>
    </citation>
    <scope>NUCLEOTIDE SEQUENCE [LARGE SCALE GENOMIC DNA]</scope>
    <source>
        <strain evidence="5 6">TRM88003</strain>
    </source>
</reference>
<keyword evidence="6" id="KW-1185">Reference proteome</keyword>
<dbReference type="RefSeq" id="WP_253238185.1">
    <property type="nucleotide sequence ID" value="NZ_JAMYJR010000015.1"/>
</dbReference>
<comment type="caution">
    <text evidence="5">The sequence shown here is derived from an EMBL/GenBank/DDBJ whole genome shotgun (WGS) entry which is preliminary data.</text>
</comment>
<dbReference type="InterPro" id="IPR003012">
    <property type="entry name" value="Tet_transcr_reg_TetR"/>
</dbReference>
<evidence type="ECO:0000256" key="2">
    <source>
        <dbReference type="ARBA" id="ARBA00023015"/>
    </source>
</evidence>
<dbReference type="SUPFAM" id="SSF48498">
    <property type="entry name" value="Tetracyclin repressor-like, C-terminal domain"/>
    <property type="match status" value="1"/>
</dbReference>
<name>A0ABT1DMM0_9ACTN</name>
<feature type="domain" description="Tetracycline repressor TetR C-terminal" evidence="4">
    <location>
        <begin position="3"/>
        <end position="81"/>
    </location>
</feature>
<dbReference type="InterPro" id="IPR036271">
    <property type="entry name" value="Tet_transcr_reg_TetR-rel_C_sf"/>
</dbReference>
<dbReference type="PRINTS" id="PR00400">
    <property type="entry name" value="TETREPRESSOR"/>
</dbReference>
<sequence>MVTLGFTPAQALTTIMTVSDYTNSFVLQEQSVIGPPSEAEQAARPNLPTLLAALRDTGGYREPDEAYAHGLRVLVAGTEAVLKMGLVAGTEQVPATPFVKRNSGG</sequence>
<keyword evidence="3" id="KW-0804">Transcription</keyword>
<dbReference type="InterPro" id="IPR004111">
    <property type="entry name" value="Repressor_TetR_C"/>
</dbReference>
<dbReference type="Gene3D" id="1.10.357.10">
    <property type="entry name" value="Tetracycline Repressor, domain 2"/>
    <property type="match status" value="1"/>
</dbReference>
<evidence type="ECO:0000313" key="5">
    <source>
        <dbReference type="EMBL" id="MCO8272072.1"/>
    </source>
</evidence>
<organism evidence="5 6">
    <name type="scientific">Paractinoplanes aksuensis</name>
    <dbReference type="NCBI Taxonomy" id="2939490"/>
    <lineage>
        <taxon>Bacteria</taxon>
        <taxon>Bacillati</taxon>
        <taxon>Actinomycetota</taxon>
        <taxon>Actinomycetes</taxon>
        <taxon>Micromonosporales</taxon>
        <taxon>Micromonosporaceae</taxon>
        <taxon>Paractinoplanes</taxon>
    </lineage>
</organism>
<keyword evidence="1" id="KW-0678">Repressor</keyword>
<dbReference type="EMBL" id="JAMYJR010000015">
    <property type="protein sequence ID" value="MCO8272072.1"/>
    <property type="molecule type" value="Genomic_DNA"/>
</dbReference>
<gene>
    <name evidence="5" type="ORF">M1L60_15870</name>
</gene>
<accession>A0ABT1DMM0</accession>
<evidence type="ECO:0000259" key="4">
    <source>
        <dbReference type="Pfam" id="PF02909"/>
    </source>
</evidence>
<evidence type="ECO:0000256" key="1">
    <source>
        <dbReference type="ARBA" id="ARBA00022491"/>
    </source>
</evidence>
<dbReference type="Proteomes" id="UP001523369">
    <property type="component" value="Unassembled WGS sequence"/>
</dbReference>
<keyword evidence="2" id="KW-0805">Transcription regulation</keyword>
<proteinExistence type="predicted"/>
<dbReference type="Pfam" id="PF02909">
    <property type="entry name" value="TetR_C_1"/>
    <property type="match status" value="1"/>
</dbReference>